<dbReference type="InterPro" id="IPR017850">
    <property type="entry name" value="Alkaline_phosphatase_core_sf"/>
</dbReference>
<reference evidence="2" key="1">
    <citation type="submission" date="2023-08" db="EMBL/GenBank/DDBJ databases">
        <authorList>
            <person name="Chen Y."/>
            <person name="Shah S."/>
            <person name="Dougan E. K."/>
            <person name="Thang M."/>
            <person name="Chan C."/>
        </authorList>
    </citation>
    <scope>NUCLEOTIDE SEQUENCE</scope>
</reference>
<dbReference type="Gene3D" id="3.30.1120.10">
    <property type="match status" value="1"/>
</dbReference>
<comment type="caution">
    <text evidence="2">The sequence shown here is derived from an EMBL/GenBank/DDBJ whole genome shotgun (WGS) entry which is preliminary data.</text>
</comment>
<dbReference type="Proteomes" id="UP001178507">
    <property type="component" value="Unassembled WGS sequence"/>
</dbReference>
<dbReference type="PANTHER" id="PTHR43751">
    <property type="entry name" value="SULFATASE"/>
    <property type="match status" value="1"/>
</dbReference>
<gene>
    <name evidence="2" type="ORF">EVOR1521_LOCUS28489</name>
</gene>
<sequence length="459" mass="50456">MKDDLGWGEVGLFPASSPHGRISTPHLDTFGREGLVFKEAYAGYTVCAPSRTTFFTGRHSGNFKAAGLNGEGIDPEKNVSLLPRVLKQAGYRTGLFGKSAPLTSPLQQGFDAFLGQVDQALCHNMYPKDIDHGMEQLNFKLSGNDKPKSRELCMNNPDLYNYTIDVFHESAMQWLEEAAKGEEPFFLYVSYTIPHAGGWGDAPKTPEDGNPVPSDLQYADKPWPDVEKDHAAVITYLDAKVGDIMARLKFLGVDQNTLVFFASDNGAHLEGGHKIQFFDSTGGLPGHKRSMYEGGVRSPSMVRWPGRIQPGRSSNFPWAFWDVLPTLAELAGAPVPPGLDGLSIAQELTGLPQKEHEYLYFTWLGDGGKVNSGPPGYTVRQGQWKGMVPHCQEASVLPSSGDEMRLYDLSADPLETTDVSKQHPEVVQGLKALVMKEKLTCYCYQCGWTPPKEPAELVV</sequence>
<dbReference type="Gene3D" id="3.40.720.10">
    <property type="entry name" value="Alkaline Phosphatase, subunit A"/>
    <property type="match status" value="1"/>
</dbReference>
<proteinExistence type="predicted"/>
<dbReference type="SUPFAM" id="SSF53649">
    <property type="entry name" value="Alkaline phosphatase-like"/>
    <property type="match status" value="1"/>
</dbReference>
<name>A0AA36NH79_9DINO</name>
<dbReference type="AlphaFoldDB" id="A0AA36NH79"/>
<dbReference type="PANTHER" id="PTHR43751:SF3">
    <property type="entry name" value="SULFATASE N-TERMINAL DOMAIN-CONTAINING PROTEIN"/>
    <property type="match status" value="1"/>
</dbReference>
<evidence type="ECO:0000313" key="3">
    <source>
        <dbReference type="Proteomes" id="UP001178507"/>
    </source>
</evidence>
<dbReference type="EMBL" id="CAUJNA010003636">
    <property type="protein sequence ID" value="CAJ1406549.1"/>
    <property type="molecule type" value="Genomic_DNA"/>
</dbReference>
<dbReference type="Pfam" id="PF00884">
    <property type="entry name" value="Sulfatase"/>
    <property type="match status" value="1"/>
</dbReference>
<dbReference type="InterPro" id="IPR000917">
    <property type="entry name" value="Sulfatase_N"/>
</dbReference>
<evidence type="ECO:0000313" key="2">
    <source>
        <dbReference type="EMBL" id="CAJ1406549.1"/>
    </source>
</evidence>
<evidence type="ECO:0000259" key="1">
    <source>
        <dbReference type="Pfam" id="PF00884"/>
    </source>
</evidence>
<dbReference type="InterPro" id="IPR052701">
    <property type="entry name" value="GAG_Ulvan_Degrading_Sulfatases"/>
</dbReference>
<keyword evidence="3" id="KW-1185">Reference proteome</keyword>
<feature type="domain" description="Sulfatase N-terminal" evidence="1">
    <location>
        <begin position="3"/>
        <end position="333"/>
    </location>
</feature>
<accession>A0AA36NH79</accession>
<organism evidence="2 3">
    <name type="scientific">Effrenium voratum</name>
    <dbReference type="NCBI Taxonomy" id="2562239"/>
    <lineage>
        <taxon>Eukaryota</taxon>
        <taxon>Sar</taxon>
        <taxon>Alveolata</taxon>
        <taxon>Dinophyceae</taxon>
        <taxon>Suessiales</taxon>
        <taxon>Symbiodiniaceae</taxon>
        <taxon>Effrenium</taxon>
    </lineage>
</organism>
<protein>
    <recommendedName>
        <fullName evidence="1">Sulfatase N-terminal domain-containing protein</fullName>
    </recommendedName>
</protein>